<keyword evidence="1" id="KW-0732">Signal</keyword>
<sequence>MITGPHIPRPAMALALFFAATAASAQTDLGDRALELVNDSRAQAGLDALTESDVLNEAAQAHATAMLQQDFYSHVAPDGQTPRDRFLAAGGGQWAQSGENLATCSGCETPADIARVEAFHDGWMHSPGHRENILSQGFERFGYATVGEDGRIYAVQTFAGPGATDGDRLSPAAAREAALSEVNARRAESGLDPLEPSSSLDTLAERVLDARLSEEEMPENIFGLLPEGSDGWTSLSLQSATRGGAGTEMTGADVAGFVDTWSGSGGAALGGGTATALGFAATATDEGRKTAVAVFGGRD</sequence>
<accession>A0A2R8BRL7</accession>
<keyword evidence="4" id="KW-1185">Reference proteome</keyword>
<dbReference type="InterPro" id="IPR014044">
    <property type="entry name" value="CAP_dom"/>
</dbReference>
<protein>
    <recommendedName>
        <fullName evidence="2">SCP domain-containing protein</fullName>
    </recommendedName>
</protein>
<gene>
    <name evidence="3" type="ORF">PAA8504_00569</name>
</gene>
<reference evidence="3 4" key="1">
    <citation type="submission" date="2018-03" db="EMBL/GenBank/DDBJ databases">
        <authorList>
            <person name="Keele B.F."/>
        </authorList>
    </citation>
    <scope>NUCLEOTIDE SEQUENCE [LARGE SCALE GENOMIC DNA]</scope>
    <source>
        <strain evidence="3 4">CECT 8504</strain>
    </source>
</reference>
<dbReference type="AlphaFoldDB" id="A0A2R8BRL7"/>
<dbReference type="PANTHER" id="PTHR31157">
    <property type="entry name" value="SCP DOMAIN-CONTAINING PROTEIN"/>
    <property type="match status" value="1"/>
</dbReference>
<dbReference type="Proteomes" id="UP000244912">
    <property type="component" value="Unassembled WGS sequence"/>
</dbReference>
<feature type="domain" description="SCP" evidence="2">
    <location>
        <begin position="34"/>
        <end position="158"/>
    </location>
</feature>
<dbReference type="PANTHER" id="PTHR31157:SF1">
    <property type="entry name" value="SCP DOMAIN-CONTAINING PROTEIN"/>
    <property type="match status" value="1"/>
</dbReference>
<dbReference type="Pfam" id="PF00188">
    <property type="entry name" value="CAP"/>
    <property type="match status" value="1"/>
</dbReference>
<proteinExistence type="predicted"/>
<evidence type="ECO:0000313" key="4">
    <source>
        <dbReference type="Proteomes" id="UP000244912"/>
    </source>
</evidence>
<dbReference type="EMBL" id="ONZF01000001">
    <property type="protein sequence ID" value="SPJ22771.1"/>
    <property type="molecule type" value="Genomic_DNA"/>
</dbReference>
<feature type="chain" id="PRO_5015338349" description="SCP domain-containing protein" evidence="1">
    <location>
        <begin position="26"/>
        <end position="299"/>
    </location>
</feature>
<dbReference type="Gene3D" id="3.40.33.10">
    <property type="entry name" value="CAP"/>
    <property type="match status" value="2"/>
</dbReference>
<organism evidence="3 4">
    <name type="scientific">Palleronia abyssalis</name>
    <dbReference type="NCBI Taxonomy" id="1501240"/>
    <lineage>
        <taxon>Bacteria</taxon>
        <taxon>Pseudomonadati</taxon>
        <taxon>Pseudomonadota</taxon>
        <taxon>Alphaproteobacteria</taxon>
        <taxon>Rhodobacterales</taxon>
        <taxon>Roseobacteraceae</taxon>
        <taxon>Palleronia</taxon>
    </lineage>
</organism>
<evidence type="ECO:0000313" key="3">
    <source>
        <dbReference type="EMBL" id="SPJ22771.1"/>
    </source>
</evidence>
<name>A0A2R8BRL7_9RHOB</name>
<dbReference type="InterPro" id="IPR035940">
    <property type="entry name" value="CAP_sf"/>
</dbReference>
<evidence type="ECO:0000259" key="2">
    <source>
        <dbReference type="Pfam" id="PF00188"/>
    </source>
</evidence>
<dbReference type="CDD" id="cd05379">
    <property type="entry name" value="CAP_bacterial"/>
    <property type="match status" value="1"/>
</dbReference>
<evidence type="ECO:0000256" key="1">
    <source>
        <dbReference type="SAM" id="SignalP"/>
    </source>
</evidence>
<dbReference type="SUPFAM" id="SSF55797">
    <property type="entry name" value="PR-1-like"/>
    <property type="match status" value="1"/>
</dbReference>
<feature type="signal peptide" evidence="1">
    <location>
        <begin position="1"/>
        <end position="25"/>
    </location>
</feature>